<feature type="domain" description="Aminoacyl-tRNA synthetase class Ia" evidence="11">
    <location>
        <begin position="447"/>
        <end position="641"/>
    </location>
</feature>
<dbReference type="HAMAP" id="MF_00049_B">
    <property type="entry name" value="Leu_tRNA_synth_B"/>
    <property type="match status" value="1"/>
</dbReference>
<evidence type="ECO:0000256" key="9">
    <source>
        <dbReference type="HAMAP-Rule" id="MF_00049"/>
    </source>
</evidence>
<accession>A0A1F7Z5U3</accession>
<keyword evidence="3 9" id="KW-0436">Ligase</keyword>
<dbReference type="AlphaFoldDB" id="A0A1F7Z5U3"/>
<organism evidence="14 15">
    <name type="scientific">Candidatus Woesebacteria bacterium RIFCSPHIGHO2_02_FULL_39_13</name>
    <dbReference type="NCBI Taxonomy" id="1802505"/>
    <lineage>
        <taxon>Bacteria</taxon>
        <taxon>Candidatus Woeseibacteriota</taxon>
    </lineage>
</organism>
<dbReference type="STRING" id="1802505.A3D01_00130"/>
<comment type="caution">
    <text evidence="9">Lacks conserved residue(s) required for the propagation of feature annotation.</text>
</comment>
<evidence type="ECO:0000259" key="11">
    <source>
        <dbReference type="Pfam" id="PF00133"/>
    </source>
</evidence>
<evidence type="ECO:0000259" key="12">
    <source>
        <dbReference type="Pfam" id="PF08264"/>
    </source>
</evidence>
<evidence type="ECO:0000256" key="6">
    <source>
        <dbReference type="ARBA" id="ARBA00022917"/>
    </source>
</evidence>
<dbReference type="InterPro" id="IPR025709">
    <property type="entry name" value="Leu_tRNA-synth_edit"/>
</dbReference>
<comment type="similarity">
    <text evidence="1 9 10">Belongs to the class-I aminoacyl-tRNA synthetase family.</text>
</comment>
<protein>
    <recommendedName>
        <fullName evidence="9">Leucine--tRNA ligase</fullName>
        <ecNumber evidence="9">6.1.1.4</ecNumber>
    </recommendedName>
    <alternativeName>
        <fullName evidence="9">Leucyl-tRNA synthetase</fullName>
        <shortName evidence="9">LeuRS</shortName>
    </alternativeName>
</protein>
<dbReference type="GO" id="GO:0005829">
    <property type="term" value="C:cytosol"/>
    <property type="evidence" value="ECO:0007669"/>
    <property type="project" value="TreeGrafter"/>
</dbReference>
<feature type="domain" description="Leucyl-tRNA synthetase editing" evidence="13">
    <location>
        <begin position="246"/>
        <end position="433"/>
    </location>
</feature>
<dbReference type="SUPFAM" id="SSF50677">
    <property type="entry name" value="ValRS/IleRS/LeuRS editing domain"/>
    <property type="match status" value="1"/>
</dbReference>
<dbReference type="EMBL" id="MGGR01000009">
    <property type="protein sequence ID" value="OGM34125.1"/>
    <property type="molecule type" value="Genomic_DNA"/>
</dbReference>
<keyword evidence="5 9" id="KW-0067">ATP-binding</keyword>
<dbReference type="NCBIfam" id="TIGR00396">
    <property type="entry name" value="leuS_bact"/>
    <property type="match status" value="1"/>
</dbReference>
<dbReference type="PANTHER" id="PTHR43740:SF2">
    <property type="entry name" value="LEUCINE--TRNA LIGASE, MITOCHONDRIAL"/>
    <property type="match status" value="1"/>
</dbReference>
<comment type="catalytic activity">
    <reaction evidence="8 9">
        <text>tRNA(Leu) + L-leucine + ATP = L-leucyl-tRNA(Leu) + AMP + diphosphate</text>
        <dbReference type="Rhea" id="RHEA:11688"/>
        <dbReference type="Rhea" id="RHEA-COMP:9613"/>
        <dbReference type="Rhea" id="RHEA-COMP:9622"/>
        <dbReference type="ChEBI" id="CHEBI:30616"/>
        <dbReference type="ChEBI" id="CHEBI:33019"/>
        <dbReference type="ChEBI" id="CHEBI:57427"/>
        <dbReference type="ChEBI" id="CHEBI:78442"/>
        <dbReference type="ChEBI" id="CHEBI:78494"/>
        <dbReference type="ChEBI" id="CHEBI:456215"/>
        <dbReference type="EC" id="6.1.1.4"/>
    </reaction>
</comment>
<dbReference type="PRINTS" id="PR00985">
    <property type="entry name" value="TRNASYNTHLEU"/>
</dbReference>
<proteinExistence type="inferred from homology"/>
<dbReference type="PANTHER" id="PTHR43740">
    <property type="entry name" value="LEUCYL-TRNA SYNTHETASE"/>
    <property type="match status" value="1"/>
</dbReference>
<comment type="caution">
    <text evidence="14">The sequence shown here is derived from an EMBL/GenBank/DDBJ whole genome shotgun (WGS) entry which is preliminary data.</text>
</comment>
<keyword evidence="6 9" id="KW-0648">Protein biosynthesis</keyword>
<evidence type="ECO:0000259" key="13">
    <source>
        <dbReference type="Pfam" id="PF13603"/>
    </source>
</evidence>
<dbReference type="GO" id="GO:0002161">
    <property type="term" value="F:aminoacyl-tRNA deacylase activity"/>
    <property type="evidence" value="ECO:0007669"/>
    <property type="project" value="InterPro"/>
</dbReference>
<dbReference type="GO" id="GO:0004823">
    <property type="term" value="F:leucine-tRNA ligase activity"/>
    <property type="evidence" value="ECO:0007669"/>
    <property type="project" value="UniProtKB-UniRule"/>
</dbReference>
<evidence type="ECO:0000313" key="15">
    <source>
        <dbReference type="Proteomes" id="UP000177169"/>
    </source>
</evidence>
<feature type="short sequence motif" description="'KMSKS' region" evidence="9">
    <location>
        <begin position="613"/>
        <end position="617"/>
    </location>
</feature>
<dbReference type="GO" id="GO:0006429">
    <property type="term" value="P:leucyl-tRNA aminoacylation"/>
    <property type="evidence" value="ECO:0007669"/>
    <property type="project" value="UniProtKB-UniRule"/>
</dbReference>
<dbReference type="Gene3D" id="1.10.730.10">
    <property type="entry name" value="Isoleucyl-tRNA Synthetase, Domain 1"/>
    <property type="match status" value="1"/>
</dbReference>
<evidence type="ECO:0000256" key="4">
    <source>
        <dbReference type="ARBA" id="ARBA00022741"/>
    </source>
</evidence>
<dbReference type="GO" id="GO:0005524">
    <property type="term" value="F:ATP binding"/>
    <property type="evidence" value="ECO:0007669"/>
    <property type="project" value="UniProtKB-UniRule"/>
</dbReference>
<dbReference type="CDD" id="cd07958">
    <property type="entry name" value="Anticodon_Ia_Leu_BEm"/>
    <property type="match status" value="1"/>
</dbReference>
<feature type="binding site" evidence="9">
    <location>
        <position position="616"/>
    </location>
    <ligand>
        <name>ATP</name>
        <dbReference type="ChEBI" id="CHEBI:30616"/>
    </ligand>
</feature>
<sequence>MRKQVFNHSSVETHWQKIWEEKNLYKLSDMNKVVNAFYNLWMFPYPSAEGLHAGHAFASTGSDVYGRFKRMNAKIVFQPIGYDSFGIHSENYALKIGKHPREMLEKTTKKYEQQLRSLGHSYDWRRTVTTSDSDYYRWTQWLFIELFKAGLAYRKKTEVNWCPSDKTVLADEQVMSPAQAGKEAKDARGNIIKGKKDILVCERCGTQVEKKLLEQWFFRITKYADRLLAGLKKIDWPDKVKLAQTNWIGKKEGINITYPIKDSNQEIVVWTSRPDTNFGATFIVVSPEYAKQNLKNLLIKDVQSKVEKYIKLSLSKSKEERLNEGRKKTGVFTGLYALNQLNNTQMPIWVSDFVLSEVGTGAVVGVPGHDKRDFEFAKGFKLPIVRVVVGQDKDQSDITDVNQVQEEEGTMINSEFLNGLDINIAIGKMMDFLEEKGWGKRVINYHLRDWLVSRQRYWGVPIPMVKCKLCGWQPVPSEELPVQLPEISDYKPEGKGRGPLANHPEFFKTTCPNCGGSAERETDVMDTFVDSSWYFLRYPSVDSKSSTKLPFDREITKKWLPVSLYFGGAEHSVLHLMYARFVTMVLHDRGYLDFDEPFPRFFAHGLMIKDGAKMSKSRGNVVNPDLYIEKFGADTLRLYLMFMGPMDGFPDFRDTGIEGMRRFVDRVWELFTNFKNVVVLDEEGARFIMIKMHQTIKKVTEDIEEFRYNTAISSIMEYINLLRGVASKNQKSKIKNQKDKSRFKNKHFNNIRCAEWDEALKNLALLLAPFAPHLAEEVWVNILGQEFSVHTYPWPKYNPEFIEEDSVEIVIQVNGKLRGTISLSKSEAQDKEKVIESAKKVNNLAKWLEGKEIKKEIFVPEKLVNFVL</sequence>
<dbReference type="Pfam" id="PF13603">
    <property type="entry name" value="tRNA-synt_1_2"/>
    <property type="match status" value="1"/>
</dbReference>
<feature type="domain" description="Methionyl/Valyl/Leucyl/Isoleucyl-tRNA synthetase anticodon-binding" evidence="12">
    <location>
        <begin position="686"/>
        <end position="829"/>
    </location>
</feature>
<dbReference type="SUPFAM" id="SSF52374">
    <property type="entry name" value="Nucleotidylyl transferase"/>
    <property type="match status" value="1"/>
</dbReference>
<evidence type="ECO:0000256" key="10">
    <source>
        <dbReference type="RuleBase" id="RU363035"/>
    </source>
</evidence>
<evidence type="ECO:0000256" key="8">
    <source>
        <dbReference type="ARBA" id="ARBA00047469"/>
    </source>
</evidence>
<dbReference type="EC" id="6.1.1.4" evidence="9"/>
<dbReference type="InterPro" id="IPR001412">
    <property type="entry name" value="aa-tRNA-synth_I_CS"/>
</dbReference>
<evidence type="ECO:0000256" key="1">
    <source>
        <dbReference type="ARBA" id="ARBA00005594"/>
    </source>
</evidence>
<evidence type="ECO:0000313" key="14">
    <source>
        <dbReference type="EMBL" id="OGM34125.1"/>
    </source>
</evidence>
<dbReference type="InterPro" id="IPR009008">
    <property type="entry name" value="Val/Leu/Ile-tRNA-synth_edit"/>
</dbReference>
<keyword evidence="4 9" id="KW-0547">Nucleotide-binding</keyword>
<dbReference type="FunFam" id="1.10.730.10:FF:000002">
    <property type="entry name" value="Leucine--tRNA ligase"/>
    <property type="match status" value="1"/>
</dbReference>
<reference evidence="14 15" key="1">
    <citation type="journal article" date="2016" name="Nat. Commun.">
        <title>Thousands of microbial genomes shed light on interconnected biogeochemical processes in an aquifer system.</title>
        <authorList>
            <person name="Anantharaman K."/>
            <person name="Brown C.T."/>
            <person name="Hug L.A."/>
            <person name="Sharon I."/>
            <person name="Castelle C.J."/>
            <person name="Probst A.J."/>
            <person name="Thomas B.C."/>
            <person name="Singh A."/>
            <person name="Wilkins M.J."/>
            <person name="Karaoz U."/>
            <person name="Brodie E.L."/>
            <person name="Williams K.H."/>
            <person name="Hubbard S.S."/>
            <person name="Banfield J.F."/>
        </authorList>
    </citation>
    <scope>NUCLEOTIDE SEQUENCE [LARGE SCALE GENOMIC DNA]</scope>
</reference>
<comment type="subcellular location">
    <subcellularLocation>
        <location evidence="9">Cytoplasm</location>
    </subcellularLocation>
</comment>
<dbReference type="Pfam" id="PF00133">
    <property type="entry name" value="tRNA-synt_1"/>
    <property type="match status" value="1"/>
</dbReference>
<dbReference type="FunFam" id="3.40.50.620:FF:000056">
    <property type="entry name" value="Leucine--tRNA ligase"/>
    <property type="match status" value="1"/>
</dbReference>
<dbReference type="CDD" id="cd00812">
    <property type="entry name" value="LeuRS_core"/>
    <property type="match status" value="1"/>
</dbReference>
<dbReference type="InterPro" id="IPR014729">
    <property type="entry name" value="Rossmann-like_a/b/a_fold"/>
</dbReference>
<dbReference type="InterPro" id="IPR013155">
    <property type="entry name" value="M/V/L/I-tRNA-synth_anticd-bd"/>
</dbReference>
<dbReference type="InterPro" id="IPR009080">
    <property type="entry name" value="tRNAsynth_Ia_anticodon-bd"/>
</dbReference>
<dbReference type="InterPro" id="IPR002300">
    <property type="entry name" value="aa-tRNA-synth_Ia"/>
</dbReference>
<dbReference type="SUPFAM" id="SSF47323">
    <property type="entry name" value="Anticodon-binding domain of a subclass of class I aminoacyl-tRNA synthetases"/>
    <property type="match status" value="1"/>
</dbReference>
<dbReference type="Pfam" id="PF08264">
    <property type="entry name" value="Anticodon_1"/>
    <property type="match status" value="1"/>
</dbReference>
<gene>
    <name evidence="9" type="primary">leuS</name>
    <name evidence="14" type="ORF">A3D01_00130</name>
</gene>
<dbReference type="PROSITE" id="PS00178">
    <property type="entry name" value="AA_TRNA_LIGASE_I"/>
    <property type="match status" value="1"/>
</dbReference>
<keyword evidence="2 9" id="KW-0963">Cytoplasm</keyword>
<evidence type="ECO:0000256" key="5">
    <source>
        <dbReference type="ARBA" id="ARBA00022840"/>
    </source>
</evidence>
<evidence type="ECO:0000256" key="3">
    <source>
        <dbReference type="ARBA" id="ARBA00022598"/>
    </source>
</evidence>
<keyword evidence="7 9" id="KW-0030">Aminoacyl-tRNA synthetase</keyword>
<name>A0A1F7Z5U3_9BACT</name>
<evidence type="ECO:0000256" key="7">
    <source>
        <dbReference type="ARBA" id="ARBA00023146"/>
    </source>
</evidence>
<dbReference type="Gene3D" id="3.40.50.620">
    <property type="entry name" value="HUPs"/>
    <property type="match status" value="2"/>
</dbReference>
<dbReference type="Proteomes" id="UP000177169">
    <property type="component" value="Unassembled WGS sequence"/>
</dbReference>
<evidence type="ECO:0000256" key="2">
    <source>
        <dbReference type="ARBA" id="ARBA00022490"/>
    </source>
</evidence>
<dbReference type="InterPro" id="IPR002302">
    <property type="entry name" value="Leu-tRNA-ligase"/>
</dbReference>